<reference evidence="6 7" key="1">
    <citation type="submission" date="2018-09" db="EMBL/GenBank/DDBJ databases">
        <authorList>
            <person name="Zhu H."/>
        </authorList>
    </citation>
    <scope>NUCLEOTIDE SEQUENCE [LARGE SCALE GENOMIC DNA]</scope>
    <source>
        <strain evidence="6 7">K1W22B-8</strain>
    </source>
</reference>
<feature type="compositionally biased region" description="Basic residues" evidence="4">
    <location>
        <begin position="276"/>
        <end position="286"/>
    </location>
</feature>
<dbReference type="InterPro" id="IPR003439">
    <property type="entry name" value="ABC_transporter-like_ATP-bd"/>
</dbReference>
<evidence type="ECO:0000256" key="4">
    <source>
        <dbReference type="SAM" id="MobiDB-lite"/>
    </source>
</evidence>
<sequence>MSAITVRNVWKEYGDLVVLERLNLEIAPRSFVALVGPSGCGKTTFLRMLLSEDIPSRGEILIDGEPLAREPTAERGVVFQRYSVFPHLTVLGNVLLGLEFERGGILARLFGAAKAKAVAEARALLDEVGLIEHERKYPAQLSGGMQQRLALAQALIRRPKVLLLDEPFGALDPGIRGEIHALMRRLWNECEITVVMVTHDLPEAFGMATRVIALERPREDPVDGSRYGATIKADIEVWPRRIAGEASPHKMPPISSPAPAGTTRPSMRGSAGTTWRSKRYSRSTKP</sequence>
<evidence type="ECO:0000256" key="2">
    <source>
        <dbReference type="ARBA" id="ARBA00022741"/>
    </source>
</evidence>
<dbReference type="RefSeq" id="WP_119782711.1">
    <property type="nucleotide sequence ID" value="NZ_QYUK01000016.1"/>
</dbReference>
<dbReference type="InterPro" id="IPR050093">
    <property type="entry name" value="ABC_SmlMolc_Importer"/>
</dbReference>
<evidence type="ECO:0000313" key="7">
    <source>
        <dbReference type="Proteomes" id="UP000284605"/>
    </source>
</evidence>
<dbReference type="PANTHER" id="PTHR42781">
    <property type="entry name" value="SPERMIDINE/PUTRESCINE IMPORT ATP-BINDING PROTEIN POTA"/>
    <property type="match status" value="1"/>
</dbReference>
<dbReference type="InterPro" id="IPR003593">
    <property type="entry name" value="AAA+_ATPase"/>
</dbReference>
<dbReference type="InterPro" id="IPR027417">
    <property type="entry name" value="P-loop_NTPase"/>
</dbReference>
<dbReference type="OrthoDB" id="9802264at2"/>
<keyword evidence="7" id="KW-1185">Reference proteome</keyword>
<evidence type="ECO:0000313" key="6">
    <source>
        <dbReference type="EMBL" id="RJF80660.1"/>
    </source>
</evidence>
<keyword evidence="2" id="KW-0547">Nucleotide-binding</keyword>
<dbReference type="AlphaFoldDB" id="A0A418VU32"/>
<feature type="region of interest" description="Disordered" evidence="4">
    <location>
        <begin position="244"/>
        <end position="286"/>
    </location>
</feature>
<organism evidence="6 7">
    <name type="scientific">Oleomonas cavernae</name>
    <dbReference type="NCBI Taxonomy" id="2320859"/>
    <lineage>
        <taxon>Bacteria</taxon>
        <taxon>Pseudomonadati</taxon>
        <taxon>Pseudomonadota</taxon>
        <taxon>Alphaproteobacteria</taxon>
        <taxon>Acetobacterales</taxon>
        <taxon>Acetobacteraceae</taxon>
        <taxon>Oleomonas</taxon>
    </lineage>
</organism>
<evidence type="ECO:0000259" key="5">
    <source>
        <dbReference type="PROSITE" id="PS50893"/>
    </source>
</evidence>
<feature type="domain" description="ABC transporter" evidence="5">
    <location>
        <begin position="4"/>
        <end position="241"/>
    </location>
</feature>
<dbReference type="Proteomes" id="UP000284605">
    <property type="component" value="Unassembled WGS sequence"/>
</dbReference>
<dbReference type="PANTHER" id="PTHR42781:SF4">
    <property type="entry name" value="SPERMIDINE_PUTRESCINE IMPORT ATP-BINDING PROTEIN POTA"/>
    <property type="match status" value="1"/>
</dbReference>
<dbReference type="EMBL" id="QYUK01000016">
    <property type="protein sequence ID" value="RJF80660.1"/>
    <property type="molecule type" value="Genomic_DNA"/>
</dbReference>
<evidence type="ECO:0000256" key="3">
    <source>
        <dbReference type="ARBA" id="ARBA00022840"/>
    </source>
</evidence>
<dbReference type="GO" id="GO:0005524">
    <property type="term" value="F:ATP binding"/>
    <property type="evidence" value="ECO:0007669"/>
    <property type="project" value="UniProtKB-KW"/>
</dbReference>
<keyword evidence="1" id="KW-0813">Transport</keyword>
<comment type="caution">
    <text evidence="6">The sequence shown here is derived from an EMBL/GenBank/DDBJ whole genome shotgun (WGS) entry which is preliminary data.</text>
</comment>
<dbReference type="PROSITE" id="PS00211">
    <property type="entry name" value="ABC_TRANSPORTER_1"/>
    <property type="match status" value="1"/>
</dbReference>
<evidence type="ECO:0000256" key="1">
    <source>
        <dbReference type="ARBA" id="ARBA00022448"/>
    </source>
</evidence>
<dbReference type="SUPFAM" id="SSF52540">
    <property type="entry name" value="P-loop containing nucleoside triphosphate hydrolases"/>
    <property type="match status" value="1"/>
</dbReference>
<dbReference type="GO" id="GO:0016887">
    <property type="term" value="F:ATP hydrolysis activity"/>
    <property type="evidence" value="ECO:0007669"/>
    <property type="project" value="InterPro"/>
</dbReference>
<proteinExistence type="predicted"/>
<dbReference type="InterPro" id="IPR017871">
    <property type="entry name" value="ABC_transporter-like_CS"/>
</dbReference>
<keyword evidence="3 6" id="KW-0067">ATP-binding</keyword>
<accession>A0A418VU32</accession>
<dbReference type="Gene3D" id="3.40.50.300">
    <property type="entry name" value="P-loop containing nucleotide triphosphate hydrolases"/>
    <property type="match status" value="1"/>
</dbReference>
<name>A0A418VU32_9PROT</name>
<dbReference type="Pfam" id="PF00005">
    <property type="entry name" value="ABC_tran"/>
    <property type="match status" value="1"/>
</dbReference>
<protein>
    <submittedName>
        <fullName evidence="6">ATP-binding cassette domain-containing protein</fullName>
    </submittedName>
</protein>
<dbReference type="SMART" id="SM00382">
    <property type="entry name" value="AAA"/>
    <property type="match status" value="1"/>
</dbReference>
<dbReference type="PROSITE" id="PS50893">
    <property type="entry name" value="ABC_TRANSPORTER_2"/>
    <property type="match status" value="1"/>
</dbReference>
<gene>
    <name evidence="6" type="ORF">D3874_26520</name>
</gene>